<dbReference type="RefSeq" id="WP_065915009.1">
    <property type="nucleotide sequence ID" value="NZ_CP016793.1"/>
</dbReference>
<reference evidence="3 4" key="1">
    <citation type="submission" date="2016-07" db="EMBL/GenBank/DDBJ databases">
        <title>Complete genome sequence of the Lentzea guizhouensis DHS C013.</title>
        <authorList>
            <person name="Cao C."/>
        </authorList>
    </citation>
    <scope>NUCLEOTIDE SEQUENCE [LARGE SCALE GENOMIC DNA]</scope>
    <source>
        <strain evidence="3 4">DHS C013</strain>
    </source>
</reference>
<feature type="compositionally biased region" description="Low complexity" evidence="1">
    <location>
        <begin position="28"/>
        <end position="47"/>
    </location>
</feature>
<keyword evidence="4" id="KW-1185">Reference proteome</keyword>
<sequence>MNTLRFAALACALTLSGCGTLPSLSPKPEAAAPETEVAAAETTAETTGPVSKMPWPNACSVYDAEKELPDYQFKQDTGDDLACKWKQDDTTVLDVAMYRDMAIDAVPEDSRSKVTVTMVGKRSAVVVEKHFGRETRCKVAVAADGGTMYVSVLTGDLQESCDVAKKAAEAIEPKLPGY</sequence>
<dbReference type="PROSITE" id="PS51257">
    <property type="entry name" value="PROKAR_LIPOPROTEIN"/>
    <property type="match status" value="1"/>
</dbReference>
<feature type="region of interest" description="Disordered" evidence="1">
    <location>
        <begin position="26"/>
        <end position="50"/>
    </location>
</feature>
<evidence type="ECO:0000313" key="3">
    <source>
        <dbReference type="EMBL" id="ANZ36608.1"/>
    </source>
</evidence>
<protein>
    <recommendedName>
        <fullName evidence="5">DUF3558 domain-containing protein</fullName>
    </recommendedName>
</protein>
<dbReference type="AlphaFoldDB" id="A0A1B2HFU4"/>
<feature type="chain" id="PRO_5039207443" description="DUF3558 domain-containing protein" evidence="2">
    <location>
        <begin position="18"/>
        <end position="178"/>
    </location>
</feature>
<dbReference type="EMBL" id="CP016793">
    <property type="protein sequence ID" value="ANZ36608.1"/>
    <property type="molecule type" value="Genomic_DNA"/>
</dbReference>
<evidence type="ECO:0008006" key="5">
    <source>
        <dbReference type="Google" id="ProtNLM"/>
    </source>
</evidence>
<dbReference type="Proteomes" id="UP000093053">
    <property type="component" value="Chromosome"/>
</dbReference>
<feature type="signal peptide" evidence="2">
    <location>
        <begin position="1"/>
        <end position="17"/>
    </location>
</feature>
<organism evidence="3 4">
    <name type="scientific">Lentzea guizhouensis</name>
    <dbReference type="NCBI Taxonomy" id="1586287"/>
    <lineage>
        <taxon>Bacteria</taxon>
        <taxon>Bacillati</taxon>
        <taxon>Actinomycetota</taxon>
        <taxon>Actinomycetes</taxon>
        <taxon>Pseudonocardiales</taxon>
        <taxon>Pseudonocardiaceae</taxon>
        <taxon>Lentzea</taxon>
    </lineage>
</organism>
<accession>A0A1B2HFU4</accession>
<evidence type="ECO:0000256" key="2">
    <source>
        <dbReference type="SAM" id="SignalP"/>
    </source>
</evidence>
<evidence type="ECO:0000313" key="4">
    <source>
        <dbReference type="Proteomes" id="UP000093053"/>
    </source>
</evidence>
<dbReference type="KEGG" id="led:BBK82_11565"/>
<proteinExistence type="predicted"/>
<name>A0A1B2HFU4_9PSEU</name>
<evidence type="ECO:0000256" key="1">
    <source>
        <dbReference type="SAM" id="MobiDB-lite"/>
    </source>
</evidence>
<keyword evidence="2" id="KW-0732">Signal</keyword>
<gene>
    <name evidence="3" type="ORF">BBK82_11565</name>
</gene>